<keyword evidence="2" id="KW-0805">Transcription regulation</keyword>
<dbReference type="EnsemblBacteria" id="ABA49430">
    <property type="protein sequence ID" value="ABA49430"/>
    <property type="gene ID" value="BURPS1710b_0719"/>
</dbReference>
<gene>
    <name evidence="6" type="ordered locus">BURPS1710b_0719</name>
</gene>
<comment type="similarity">
    <text evidence="1">Belongs to the LysR transcriptional regulatory family.</text>
</comment>
<keyword evidence="4" id="KW-0804">Transcription</keyword>
<dbReference type="InterPro" id="IPR036388">
    <property type="entry name" value="WH-like_DNA-bd_sf"/>
</dbReference>
<dbReference type="AlphaFoldDB" id="Q3JWC0"/>
<dbReference type="PANTHER" id="PTHR30346:SF0">
    <property type="entry name" value="HCA OPERON TRANSCRIPTIONAL ACTIVATOR HCAR"/>
    <property type="match status" value="1"/>
</dbReference>
<dbReference type="SUPFAM" id="SSF46785">
    <property type="entry name" value="Winged helix' DNA-binding domain"/>
    <property type="match status" value="1"/>
</dbReference>
<dbReference type="GO" id="GO:0032993">
    <property type="term" value="C:protein-DNA complex"/>
    <property type="evidence" value="ECO:0007669"/>
    <property type="project" value="TreeGrafter"/>
</dbReference>
<dbReference type="CDD" id="cd08414">
    <property type="entry name" value="PBP2_LTTR_aromatics_like"/>
    <property type="match status" value="1"/>
</dbReference>
<dbReference type="InterPro" id="IPR005119">
    <property type="entry name" value="LysR_subst-bd"/>
</dbReference>
<evidence type="ECO:0000256" key="2">
    <source>
        <dbReference type="ARBA" id="ARBA00023015"/>
    </source>
</evidence>
<dbReference type="InterPro" id="IPR036390">
    <property type="entry name" value="WH_DNA-bd_sf"/>
</dbReference>
<dbReference type="PANTHER" id="PTHR30346">
    <property type="entry name" value="TRANSCRIPTIONAL DUAL REGULATOR HCAR-RELATED"/>
    <property type="match status" value="1"/>
</dbReference>
<dbReference type="KEGG" id="bpm:BURPS1710b_0719"/>
<sequence>MPIPNCDRLILGTKKMIDLRRLRYFIVVAEELHFGKAAQRLHLAQPPLTRHISALEGELGLRLFDRSTRSVKLTAEGELFLPHARDVLDAVHRAEIASQRAALGKEGKVALGYTSSVPLCDAFGTLIRNFARSFPDIELSLVEASSAQQGRSIKEGLLDIGIGWKNSFEDYEGCRVKTIAAEPLVVAVSQERALASEASLAVEQLADETFVLFPPGYGSTLDRKAFDLCATAGFTPRRGPSASQMTTMIALVAAGRGVAIVPEAVSTLRKPGVAYVPLTDESALIELVLMWREAGLSLAARSFVEWHKAHVAQRVDGMVGVG</sequence>
<evidence type="ECO:0000256" key="3">
    <source>
        <dbReference type="ARBA" id="ARBA00023125"/>
    </source>
</evidence>
<evidence type="ECO:0000313" key="6">
    <source>
        <dbReference type="EMBL" id="ABA49430.1"/>
    </source>
</evidence>
<dbReference type="Gene3D" id="3.40.190.10">
    <property type="entry name" value="Periplasmic binding protein-like II"/>
    <property type="match status" value="2"/>
</dbReference>
<name>Q3JWC0_BURP1</name>
<dbReference type="FunFam" id="1.10.10.10:FF:000001">
    <property type="entry name" value="LysR family transcriptional regulator"/>
    <property type="match status" value="1"/>
</dbReference>
<dbReference type="Gene3D" id="1.10.10.10">
    <property type="entry name" value="Winged helix-like DNA-binding domain superfamily/Winged helix DNA-binding domain"/>
    <property type="match status" value="1"/>
</dbReference>
<reference evidence="6 7" key="1">
    <citation type="submission" date="2005-09" db="EMBL/GenBank/DDBJ databases">
        <authorList>
            <person name="Woods D.E."/>
            <person name="Nierman W.C."/>
        </authorList>
    </citation>
    <scope>NUCLEOTIDE SEQUENCE [LARGE SCALE GENOMIC DNA]</scope>
    <source>
        <strain evidence="6 7">1710b</strain>
    </source>
</reference>
<dbReference type="Proteomes" id="UP000002700">
    <property type="component" value="Chromosome I"/>
</dbReference>
<dbReference type="PRINTS" id="PR00039">
    <property type="entry name" value="HTHLYSR"/>
</dbReference>
<evidence type="ECO:0000259" key="5">
    <source>
        <dbReference type="PROSITE" id="PS50931"/>
    </source>
</evidence>
<dbReference type="PROSITE" id="PS50931">
    <property type="entry name" value="HTH_LYSR"/>
    <property type="match status" value="1"/>
</dbReference>
<evidence type="ECO:0000313" key="7">
    <source>
        <dbReference type="Proteomes" id="UP000002700"/>
    </source>
</evidence>
<evidence type="ECO:0000256" key="1">
    <source>
        <dbReference type="ARBA" id="ARBA00009437"/>
    </source>
</evidence>
<protein>
    <submittedName>
        <fullName evidence="6">LysR family regulatory protein</fullName>
    </submittedName>
</protein>
<dbReference type="Pfam" id="PF03466">
    <property type="entry name" value="LysR_substrate"/>
    <property type="match status" value="1"/>
</dbReference>
<dbReference type="SUPFAM" id="SSF53850">
    <property type="entry name" value="Periplasmic binding protein-like II"/>
    <property type="match status" value="1"/>
</dbReference>
<keyword evidence="3" id="KW-0238">DNA-binding</keyword>
<dbReference type="InterPro" id="IPR000847">
    <property type="entry name" value="LysR_HTH_N"/>
</dbReference>
<proteinExistence type="inferred from homology"/>
<dbReference type="GO" id="GO:0003677">
    <property type="term" value="F:DNA binding"/>
    <property type="evidence" value="ECO:0007669"/>
    <property type="project" value="UniProtKB-KW"/>
</dbReference>
<organism evidence="6 7">
    <name type="scientific">Burkholderia pseudomallei (strain 1710b)</name>
    <dbReference type="NCBI Taxonomy" id="320372"/>
    <lineage>
        <taxon>Bacteria</taxon>
        <taxon>Pseudomonadati</taxon>
        <taxon>Pseudomonadota</taxon>
        <taxon>Betaproteobacteria</taxon>
        <taxon>Burkholderiales</taxon>
        <taxon>Burkholderiaceae</taxon>
        <taxon>Burkholderia</taxon>
        <taxon>pseudomallei group</taxon>
    </lineage>
</organism>
<dbReference type="GO" id="GO:0003700">
    <property type="term" value="F:DNA-binding transcription factor activity"/>
    <property type="evidence" value="ECO:0007669"/>
    <property type="project" value="InterPro"/>
</dbReference>
<dbReference type="Pfam" id="PF00126">
    <property type="entry name" value="HTH_1"/>
    <property type="match status" value="1"/>
</dbReference>
<dbReference type="EMBL" id="CP000124">
    <property type="protein sequence ID" value="ABA49430.1"/>
    <property type="molecule type" value="Genomic_DNA"/>
</dbReference>
<dbReference type="HOGENOM" id="CLU_039613_6_1_4"/>
<evidence type="ECO:0000256" key="4">
    <source>
        <dbReference type="ARBA" id="ARBA00023163"/>
    </source>
</evidence>
<accession>Q3JWC0</accession>
<feature type="domain" description="HTH lysR-type" evidence="5">
    <location>
        <begin position="17"/>
        <end position="74"/>
    </location>
</feature>